<sequence length="176" mass="19442">MIVCTLAALLAWVPVAAHAEQLEFDHRLYPPLKQVLDSGDAGMVKFDASNPRRLVDLIAVRGKSAKDWTEALEIVATLPFPQLGSAQAWMEFQRDAAIKRCPGATPATFKVIAQDDFSITFERQSPGCRAERAETGIYRLLTGKRSWFQLAVLAKTPLDAAARDQWLALLASAKFK</sequence>
<evidence type="ECO:0000313" key="3">
    <source>
        <dbReference type="Proteomes" id="UP001379235"/>
    </source>
</evidence>
<dbReference type="RefSeq" id="WP_339965806.1">
    <property type="nucleotide sequence ID" value="NZ_JBBHJY010000002.1"/>
</dbReference>
<name>A0ABU8S6P2_9SPHN</name>
<evidence type="ECO:0000256" key="1">
    <source>
        <dbReference type="SAM" id="SignalP"/>
    </source>
</evidence>
<accession>A0ABU8S6P2</accession>
<gene>
    <name evidence="2" type="ORF">WG900_06855</name>
</gene>
<dbReference type="EMBL" id="JBBHJY010000002">
    <property type="protein sequence ID" value="MEJ6009634.1"/>
    <property type="molecule type" value="Genomic_DNA"/>
</dbReference>
<keyword evidence="3" id="KW-1185">Reference proteome</keyword>
<dbReference type="Proteomes" id="UP001379235">
    <property type="component" value="Unassembled WGS sequence"/>
</dbReference>
<feature type="chain" id="PRO_5045294233" evidence="1">
    <location>
        <begin position="20"/>
        <end position="176"/>
    </location>
</feature>
<reference evidence="2 3" key="1">
    <citation type="submission" date="2024-03" db="EMBL/GenBank/DDBJ databases">
        <authorList>
            <person name="Jo J.-H."/>
        </authorList>
    </citation>
    <scope>NUCLEOTIDE SEQUENCE [LARGE SCALE GENOMIC DNA]</scope>
    <source>
        <strain evidence="2 3">AS3R-12</strain>
    </source>
</reference>
<proteinExistence type="predicted"/>
<protein>
    <submittedName>
        <fullName evidence="2">Uncharacterized protein</fullName>
    </submittedName>
</protein>
<organism evidence="2 3">
    <name type="scientific">Novosphingobium aquae</name>
    <dbReference type="NCBI Taxonomy" id="3133435"/>
    <lineage>
        <taxon>Bacteria</taxon>
        <taxon>Pseudomonadati</taxon>
        <taxon>Pseudomonadota</taxon>
        <taxon>Alphaproteobacteria</taxon>
        <taxon>Sphingomonadales</taxon>
        <taxon>Sphingomonadaceae</taxon>
        <taxon>Novosphingobium</taxon>
    </lineage>
</organism>
<keyword evidence="1" id="KW-0732">Signal</keyword>
<evidence type="ECO:0000313" key="2">
    <source>
        <dbReference type="EMBL" id="MEJ6009634.1"/>
    </source>
</evidence>
<comment type="caution">
    <text evidence="2">The sequence shown here is derived from an EMBL/GenBank/DDBJ whole genome shotgun (WGS) entry which is preliminary data.</text>
</comment>
<feature type="signal peptide" evidence="1">
    <location>
        <begin position="1"/>
        <end position="19"/>
    </location>
</feature>